<evidence type="ECO:0000313" key="4">
    <source>
        <dbReference type="EMBL" id="OOK83638.1"/>
    </source>
</evidence>
<dbReference type="GO" id="GO:0008410">
    <property type="term" value="F:CoA-transferase activity"/>
    <property type="evidence" value="ECO:0007669"/>
    <property type="project" value="TreeGrafter"/>
</dbReference>
<dbReference type="InterPro" id="IPR044855">
    <property type="entry name" value="CoA-Trfase_III_dom3_sf"/>
</dbReference>
<dbReference type="Proteomes" id="UP000516380">
    <property type="component" value="Chromosome"/>
</dbReference>
<accession>A0A1V3XX30</accession>
<dbReference type="InterPro" id="IPR023606">
    <property type="entry name" value="CoA-Trfase_III_dom_1_sf"/>
</dbReference>
<dbReference type="EMBL" id="AP023343">
    <property type="protein sequence ID" value="BCI90702.1"/>
    <property type="molecule type" value="Genomic_DNA"/>
</dbReference>
<evidence type="ECO:0000256" key="1">
    <source>
        <dbReference type="ARBA" id="ARBA00022679"/>
    </source>
</evidence>
<keyword evidence="1 4" id="KW-0808">Transferase</keyword>
<dbReference type="InterPro" id="IPR003673">
    <property type="entry name" value="CoA-Trfase_fam_III"/>
</dbReference>
<dbReference type="PANTHER" id="PTHR48207">
    <property type="entry name" value="SUCCINATE--HYDROXYMETHYLGLUTARATE COA-TRANSFERASE"/>
    <property type="match status" value="1"/>
</dbReference>
<dbReference type="EMBL" id="MVBN01000001">
    <property type="protein sequence ID" value="OOK83638.1"/>
    <property type="molecule type" value="Genomic_DNA"/>
</dbReference>
<evidence type="ECO:0000313" key="6">
    <source>
        <dbReference type="Proteomes" id="UP000516380"/>
    </source>
</evidence>
<reference evidence="4 5" key="1">
    <citation type="submission" date="2017-02" db="EMBL/GenBank/DDBJ databases">
        <title>Complete genome sequences of Mycobacterium kansasii strains isolated from rhesus macaques.</title>
        <authorList>
            <person name="Panda A."/>
            <person name="Nagaraj S."/>
            <person name="Zhao X."/>
            <person name="Tettelin H."/>
            <person name="Detolla L.J."/>
        </authorList>
    </citation>
    <scope>NUCLEOTIDE SEQUENCE [LARGE SCALE GENOMIC DNA]</scope>
    <source>
        <strain evidence="4 5">11-3469</strain>
    </source>
</reference>
<evidence type="ECO:0000256" key="2">
    <source>
        <dbReference type="SAM" id="MobiDB-lite"/>
    </source>
</evidence>
<reference evidence="3 6" key="2">
    <citation type="submission" date="2020-07" db="EMBL/GenBank/DDBJ databases">
        <title>Mycobacterium kansasii (former subtype) with zoonotic potential isolated from diseased indoor pet cat, Japan.</title>
        <authorList>
            <person name="Fukano H."/>
            <person name="Terazono T."/>
            <person name="Hoshino Y."/>
        </authorList>
    </citation>
    <scope>NUCLEOTIDE SEQUENCE [LARGE SCALE GENOMIC DNA]</scope>
    <source>
        <strain evidence="3 6">Kuro-I</strain>
    </source>
</reference>
<dbReference type="AlphaFoldDB" id="A0A1V3XX30"/>
<dbReference type="InterPro" id="IPR050483">
    <property type="entry name" value="CoA-transferase_III_domain"/>
</dbReference>
<dbReference type="Gene3D" id="3.40.50.10540">
    <property type="entry name" value="Crotonobetainyl-coa:carnitine coa-transferase, domain 1"/>
    <property type="match status" value="1"/>
</dbReference>
<organism evidence="4 5">
    <name type="scientific">Mycobacterium kansasii</name>
    <dbReference type="NCBI Taxonomy" id="1768"/>
    <lineage>
        <taxon>Bacteria</taxon>
        <taxon>Bacillati</taxon>
        <taxon>Actinomycetota</taxon>
        <taxon>Actinomycetes</taxon>
        <taxon>Mycobacteriales</taxon>
        <taxon>Mycobacteriaceae</taxon>
        <taxon>Mycobacterium</taxon>
    </lineage>
</organism>
<dbReference type="Pfam" id="PF02515">
    <property type="entry name" value="CoA_transf_3"/>
    <property type="match status" value="1"/>
</dbReference>
<dbReference type="Gene3D" id="3.30.1540.10">
    <property type="entry name" value="formyl-coa transferase, domain 3"/>
    <property type="match status" value="1"/>
</dbReference>
<keyword evidence="6" id="KW-1185">Reference proteome</keyword>
<evidence type="ECO:0000313" key="5">
    <source>
        <dbReference type="Proteomes" id="UP000188532"/>
    </source>
</evidence>
<gene>
    <name evidence="4" type="ORF">BZL29_0394</name>
    <name evidence="3" type="ORF">NIIDMKKI_59080</name>
</gene>
<dbReference type="PANTHER" id="PTHR48207:SF4">
    <property type="entry name" value="BLL6097 PROTEIN"/>
    <property type="match status" value="1"/>
</dbReference>
<dbReference type="STRING" id="1768.B1T50_21145"/>
<name>A0A1V3XX30_MYCKA</name>
<dbReference type="SUPFAM" id="SSF89796">
    <property type="entry name" value="CoA-transferase family III (CaiB/BaiF)"/>
    <property type="match status" value="1"/>
</dbReference>
<feature type="region of interest" description="Disordered" evidence="2">
    <location>
        <begin position="221"/>
        <end position="246"/>
    </location>
</feature>
<proteinExistence type="predicted"/>
<evidence type="ECO:0000313" key="3">
    <source>
        <dbReference type="EMBL" id="BCI90702.1"/>
    </source>
</evidence>
<protein>
    <submittedName>
        <fullName evidence="3">CoA transferase</fullName>
    </submittedName>
    <submittedName>
        <fullName evidence="4">CoA-transferase III family protein</fullName>
    </submittedName>
</protein>
<sequence>MQNDRPAKPLDGFRVLDFTQNVAGPLAGQVLADLGAEVIKIEAPGGEAARHITAVLPGRPPLPTYFLPNNRGKKSVTVDLTTGAARQQILRLADTADVLLEGFRPGVMERMGLGPEDLRARNPKLIYARLSAFGGNGPHGNRPGVDLMVAAEAGMTTGMPTPDGKPQIIPFQLVDNASGHVLAQAVLAALLNRERHGVADTVRVAMYDVAVGLQANQLTMHLNKTSNDRPKPEQPPQPKRRKGVGFATQPSDAFRAADGYLLISAYVPKHWQQLCHLIGRPDLLDDERFVDQRARAIHYHELTDELQSALAAKTAAEWVELLQEAGLMACLPYTWKQVVDTPLFAENELAVEVGRGDDAVTVIRTPARYSSFSAVVADPRRPPASTTTSF</sequence>
<dbReference type="Proteomes" id="UP000188532">
    <property type="component" value="Unassembled WGS sequence"/>
</dbReference>